<organism evidence="1 2">
    <name type="scientific">Chroococcidiopsis thermalis (strain PCC 7203)</name>
    <dbReference type="NCBI Taxonomy" id="251229"/>
    <lineage>
        <taxon>Bacteria</taxon>
        <taxon>Bacillati</taxon>
        <taxon>Cyanobacteriota</taxon>
        <taxon>Cyanophyceae</taxon>
        <taxon>Chroococcidiopsidales</taxon>
        <taxon>Chroococcidiopsidaceae</taxon>
        <taxon>Chroococcidiopsis</taxon>
    </lineage>
</organism>
<evidence type="ECO:0000313" key="1">
    <source>
        <dbReference type="EMBL" id="AFY87188.1"/>
    </source>
</evidence>
<dbReference type="InterPro" id="IPR007367">
    <property type="entry name" value="DUF433"/>
</dbReference>
<dbReference type="AlphaFoldDB" id="K9TXR4"/>
<dbReference type="eggNOG" id="COG2442">
    <property type="taxonomic scope" value="Bacteria"/>
</dbReference>
<dbReference type="InterPro" id="IPR009057">
    <property type="entry name" value="Homeodomain-like_sf"/>
</dbReference>
<dbReference type="PANTHER" id="PTHR34849:SF1">
    <property type="entry name" value="SLR0770 PROTEIN"/>
    <property type="match status" value="1"/>
</dbReference>
<dbReference type="KEGG" id="cthe:Chro_1669"/>
<evidence type="ECO:0000313" key="2">
    <source>
        <dbReference type="Proteomes" id="UP000010384"/>
    </source>
</evidence>
<dbReference type="SUPFAM" id="SSF46689">
    <property type="entry name" value="Homeodomain-like"/>
    <property type="match status" value="1"/>
</dbReference>
<proteinExistence type="predicted"/>
<protein>
    <recommendedName>
        <fullName evidence="3">DUF433 domain-containing protein</fullName>
    </recommendedName>
</protein>
<dbReference type="PANTHER" id="PTHR34849">
    <property type="entry name" value="SSL5025 PROTEIN"/>
    <property type="match status" value="1"/>
</dbReference>
<dbReference type="RefSeq" id="WP_015153736.1">
    <property type="nucleotide sequence ID" value="NC_019695.1"/>
</dbReference>
<dbReference type="OrthoDB" id="427790at2"/>
<name>K9TXR4_CHRTP</name>
<dbReference type="Pfam" id="PF04255">
    <property type="entry name" value="DUF433"/>
    <property type="match status" value="1"/>
</dbReference>
<dbReference type="EMBL" id="CP003597">
    <property type="protein sequence ID" value="AFY87188.1"/>
    <property type="molecule type" value="Genomic_DNA"/>
</dbReference>
<reference evidence="1 2" key="1">
    <citation type="submission" date="2012-06" db="EMBL/GenBank/DDBJ databases">
        <title>Finished chromosome of genome of Chroococcidiopsis thermalis PCC 7203.</title>
        <authorList>
            <consortium name="US DOE Joint Genome Institute"/>
            <person name="Gugger M."/>
            <person name="Coursin T."/>
            <person name="Rippka R."/>
            <person name="Tandeau De Marsac N."/>
            <person name="Huntemann M."/>
            <person name="Wei C.-L."/>
            <person name="Han J."/>
            <person name="Detter J.C."/>
            <person name="Han C."/>
            <person name="Tapia R."/>
            <person name="Davenport K."/>
            <person name="Daligault H."/>
            <person name="Erkkila T."/>
            <person name="Gu W."/>
            <person name="Munk A.C.C."/>
            <person name="Teshima H."/>
            <person name="Xu Y."/>
            <person name="Chain P."/>
            <person name="Chen A."/>
            <person name="Krypides N."/>
            <person name="Mavromatis K."/>
            <person name="Markowitz V."/>
            <person name="Szeto E."/>
            <person name="Ivanova N."/>
            <person name="Mikhailova N."/>
            <person name="Ovchinnikova G."/>
            <person name="Pagani I."/>
            <person name="Pati A."/>
            <person name="Goodwin L."/>
            <person name="Peters L."/>
            <person name="Pitluck S."/>
            <person name="Woyke T."/>
            <person name="Kerfeld C."/>
        </authorList>
    </citation>
    <scope>NUCLEOTIDE SEQUENCE [LARGE SCALE GENOMIC DNA]</scope>
    <source>
        <strain evidence="1 2">PCC 7203</strain>
    </source>
</reference>
<evidence type="ECO:0008006" key="3">
    <source>
        <dbReference type="Google" id="ProtNLM"/>
    </source>
</evidence>
<accession>K9TXR4</accession>
<dbReference type="Gene3D" id="1.10.10.10">
    <property type="entry name" value="Winged helix-like DNA-binding domain superfamily/Winged helix DNA-binding domain"/>
    <property type="match status" value="1"/>
</dbReference>
<dbReference type="PATRIC" id="fig|251229.3.peg.1972"/>
<dbReference type="InterPro" id="IPR036388">
    <property type="entry name" value="WH-like_DNA-bd_sf"/>
</dbReference>
<gene>
    <name evidence="1" type="ORF">Chro_1669</name>
</gene>
<dbReference type="STRING" id="251229.Chro_1669"/>
<dbReference type="HOGENOM" id="CLU_168754_0_0_3"/>
<sequence length="93" mass="10732">MVQATEYLYVVRDDEILHGEPIIRGTRTPVRAIVETWRMGIAPEEIPKGMPHLTLGQIFGALTYYSDHQDEINQYIEKNRIPDELIDPLVIDL</sequence>
<dbReference type="Proteomes" id="UP000010384">
    <property type="component" value="Chromosome"/>
</dbReference>
<dbReference type="InParanoid" id="K9TXR4"/>
<keyword evidence="2" id="KW-1185">Reference proteome</keyword>